<evidence type="ECO:0000313" key="1">
    <source>
        <dbReference type="EMBL" id="CAD7447124.1"/>
    </source>
</evidence>
<accession>A0A7R9I492</accession>
<sequence length="254" mass="28991">MFPCSRLTMKKVTQRDVSMLPSNHEEGAIRIILHEMDTHHRGYIRLVIVDKDVLVLLLQFAYQLPQEIWLKAGTASLGQDELTQDTLKKAEEFVCRLYLLPSPLVNINEVRIHDFKKGTKVLEALPPTADVLHHHILRAHCHALVWLTSDPVQQQLSSVITSGRELKPVLSTKVNGQWRYFRSCAYLGEPGIEGDERFCLMRTGTYNIFMEYCTCNSKDGCNSALAGTVPANIWYLVSACLLVWRIPFVVRVLW</sequence>
<proteinExistence type="predicted"/>
<dbReference type="AlphaFoldDB" id="A0A7R9I492"/>
<protein>
    <recommendedName>
        <fullName evidence="2">Protein quiver</fullName>
    </recommendedName>
</protein>
<evidence type="ECO:0008006" key="2">
    <source>
        <dbReference type="Google" id="ProtNLM"/>
    </source>
</evidence>
<dbReference type="EMBL" id="OD568572">
    <property type="protein sequence ID" value="CAD7447124.1"/>
    <property type="molecule type" value="Genomic_DNA"/>
</dbReference>
<reference evidence="1" key="1">
    <citation type="submission" date="2020-11" db="EMBL/GenBank/DDBJ databases">
        <authorList>
            <person name="Tran Van P."/>
        </authorList>
    </citation>
    <scope>NUCLEOTIDE SEQUENCE</scope>
</reference>
<name>A0A7R9I492_9NEOP</name>
<organism evidence="1">
    <name type="scientific">Timema bartmani</name>
    <dbReference type="NCBI Taxonomy" id="61472"/>
    <lineage>
        <taxon>Eukaryota</taxon>
        <taxon>Metazoa</taxon>
        <taxon>Ecdysozoa</taxon>
        <taxon>Arthropoda</taxon>
        <taxon>Hexapoda</taxon>
        <taxon>Insecta</taxon>
        <taxon>Pterygota</taxon>
        <taxon>Neoptera</taxon>
        <taxon>Polyneoptera</taxon>
        <taxon>Phasmatodea</taxon>
        <taxon>Timematodea</taxon>
        <taxon>Timematoidea</taxon>
        <taxon>Timematidae</taxon>
        <taxon>Timema</taxon>
    </lineage>
</organism>
<gene>
    <name evidence="1" type="ORF">TBIB3V08_LOCUS9440</name>
</gene>